<organism evidence="11 12">
    <name type="scientific">Arcobacter roscoffensis</name>
    <dbReference type="NCBI Taxonomy" id="2961520"/>
    <lineage>
        <taxon>Bacteria</taxon>
        <taxon>Pseudomonadati</taxon>
        <taxon>Campylobacterota</taxon>
        <taxon>Epsilonproteobacteria</taxon>
        <taxon>Campylobacterales</taxon>
        <taxon>Arcobacteraceae</taxon>
        <taxon>Arcobacter</taxon>
    </lineage>
</organism>
<protein>
    <recommendedName>
        <fullName evidence="7 9">Uroporphyrinogen-III synthase</fullName>
        <ecNumber evidence="3 9">4.2.1.75</ecNumber>
    </recommendedName>
</protein>
<dbReference type="RefSeq" id="WP_254575393.1">
    <property type="nucleotide sequence ID" value="NZ_CP100595.1"/>
</dbReference>
<name>A0ABY5E033_9BACT</name>
<evidence type="ECO:0000313" key="12">
    <source>
        <dbReference type="Proteomes" id="UP001060012"/>
    </source>
</evidence>
<evidence type="ECO:0000256" key="8">
    <source>
        <dbReference type="ARBA" id="ARBA00048617"/>
    </source>
</evidence>
<evidence type="ECO:0000259" key="10">
    <source>
        <dbReference type="Pfam" id="PF02602"/>
    </source>
</evidence>
<evidence type="ECO:0000313" key="11">
    <source>
        <dbReference type="EMBL" id="UTJ05212.1"/>
    </source>
</evidence>
<evidence type="ECO:0000256" key="3">
    <source>
        <dbReference type="ARBA" id="ARBA00013109"/>
    </source>
</evidence>
<dbReference type="SUPFAM" id="SSF69618">
    <property type="entry name" value="HemD-like"/>
    <property type="match status" value="1"/>
</dbReference>
<dbReference type="Proteomes" id="UP001060012">
    <property type="component" value="Chromosome"/>
</dbReference>
<accession>A0ABY5E033</accession>
<feature type="domain" description="Tetrapyrrole biosynthesis uroporphyrinogen III synthase" evidence="10">
    <location>
        <begin position="29"/>
        <end position="203"/>
    </location>
</feature>
<keyword evidence="12" id="KW-1185">Reference proteome</keyword>
<dbReference type="InterPro" id="IPR003754">
    <property type="entry name" value="4pyrrol_synth_uPrphyn_synth"/>
</dbReference>
<evidence type="ECO:0000256" key="1">
    <source>
        <dbReference type="ARBA" id="ARBA00004772"/>
    </source>
</evidence>
<dbReference type="EMBL" id="CP100595">
    <property type="protein sequence ID" value="UTJ05212.1"/>
    <property type="molecule type" value="Genomic_DNA"/>
</dbReference>
<dbReference type="Gene3D" id="3.40.50.10090">
    <property type="match status" value="2"/>
</dbReference>
<evidence type="ECO:0000256" key="4">
    <source>
        <dbReference type="ARBA" id="ARBA00023239"/>
    </source>
</evidence>
<proteinExistence type="inferred from homology"/>
<evidence type="ECO:0000256" key="6">
    <source>
        <dbReference type="ARBA" id="ARBA00037589"/>
    </source>
</evidence>
<dbReference type="InterPro" id="IPR036108">
    <property type="entry name" value="4pyrrol_syn_uPrphyn_synt_sf"/>
</dbReference>
<evidence type="ECO:0000256" key="5">
    <source>
        <dbReference type="ARBA" id="ARBA00023244"/>
    </source>
</evidence>
<evidence type="ECO:0000256" key="7">
    <source>
        <dbReference type="ARBA" id="ARBA00040167"/>
    </source>
</evidence>
<dbReference type="PANTHER" id="PTHR38042:SF1">
    <property type="entry name" value="UROPORPHYRINOGEN-III SYNTHASE, CHLOROPLASTIC"/>
    <property type="match status" value="1"/>
</dbReference>
<evidence type="ECO:0000256" key="2">
    <source>
        <dbReference type="ARBA" id="ARBA00008133"/>
    </source>
</evidence>
<comment type="function">
    <text evidence="6 9">Catalyzes cyclization of the linear tetrapyrrole, hydroxymethylbilane, to the macrocyclic uroporphyrinogen III.</text>
</comment>
<gene>
    <name evidence="11" type="ORF">NJU99_07990</name>
</gene>
<reference evidence="11" key="1">
    <citation type="submission" date="2022-07" db="EMBL/GenBank/DDBJ databases">
        <title>Arcobacter roscoffensis sp. nov., a marine bacterium isolated from coastal seawater collected from Roscoff, France.</title>
        <authorList>
            <person name="Pascual J."/>
            <person name="Lepeaux C."/>
            <person name="Methner A."/>
            <person name="Overmann J."/>
        </authorList>
    </citation>
    <scope>NUCLEOTIDE SEQUENCE</scope>
    <source>
        <strain evidence="11">ARW1-2F2</strain>
    </source>
</reference>
<comment type="similarity">
    <text evidence="2 9">Belongs to the uroporphyrinogen-III synthase family.</text>
</comment>
<dbReference type="InterPro" id="IPR039793">
    <property type="entry name" value="UROS/Hem4"/>
</dbReference>
<keyword evidence="5 9" id="KW-0627">Porphyrin biosynthesis</keyword>
<comment type="catalytic activity">
    <reaction evidence="8 9">
        <text>hydroxymethylbilane = uroporphyrinogen III + H2O</text>
        <dbReference type="Rhea" id="RHEA:18965"/>
        <dbReference type="ChEBI" id="CHEBI:15377"/>
        <dbReference type="ChEBI" id="CHEBI:57308"/>
        <dbReference type="ChEBI" id="CHEBI:57845"/>
        <dbReference type="EC" id="4.2.1.75"/>
    </reaction>
</comment>
<comment type="pathway">
    <text evidence="1 9">Porphyrin-containing compound metabolism; protoporphyrin-IX biosynthesis; coproporphyrinogen-III from 5-aminolevulinate: step 3/4.</text>
</comment>
<dbReference type="EC" id="4.2.1.75" evidence="3 9"/>
<sequence length="209" mass="23757">MHRKIYLLNNLKFEGVENLEVFKIDFIKKDINFSKYDALIFTSKNAIYSLDSFSDKYKEIPSYVIAPKTAKVLEKVGGNIAFIGESGHGNDFANELTPLLKNKKVLYLKAEKTVSSLVEILKENSIDIDDEIVYKTSCNKIKNNLEKNSVIIFTSPSSVECFFKNFDWDESFDAVVIGKTTLKYMPFNINAYVSSKTSVEECIKVALKL</sequence>
<evidence type="ECO:0000256" key="9">
    <source>
        <dbReference type="RuleBase" id="RU366031"/>
    </source>
</evidence>
<dbReference type="Pfam" id="PF02602">
    <property type="entry name" value="HEM4"/>
    <property type="match status" value="1"/>
</dbReference>
<dbReference type="CDD" id="cd06578">
    <property type="entry name" value="HemD"/>
    <property type="match status" value="1"/>
</dbReference>
<dbReference type="PANTHER" id="PTHR38042">
    <property type="entry name" value="UROPORPHYRINOGEN-III SYNTHASE, CHLOROPLASTIC"/>
    <property type="match status" value="1"/>
</dbReference>
<keyword evidence="4 9" id="KW-0456">Lyase</keyword>